<feature type="binding site" evidence="12">
    <location>
        <begin position="256"/>
        <end position="257"/>
    </location>
    <ligand>
        <name>ATP</name>
        <dbReference type="ChEBI" id="CHEBI:30616"/>
    </ligand>
</feature>
<protein>
    <recommendedName>
        <fullName evidence="3 12">Ribokinase</fullName>
        <shortName evidence="12">RK</shortName>
        <ecNumber evidence="2 12">2.7.1.15</ecNumber>
    </recommendedName>
</protein>
<feature type="binding site" evidence="12">
    <location>
        <position position="297"/>
    </location>
    <ligand>
        <name>K(+)</name>
        <dbReference type="ChEBI" id="CHEBI:29103"/>
    </ligand>
</feature>
<dbReference type="SUPFAM" id="SSF53613">
    <property type="entry name" value="Ribokinase-like"/>
    <property type="match status" value="1"/>
</dbReference>
<dbReference type="Pfam" id="PF00294">
    <property type="entry name" value="PfkB"/>
    <property type="match status" value="1"/>
</dbReference>
<comment type="caution">
    <text evidence="14">The sequence shown here is derived from an EMBL/GenBank/DDBJ whole genome shotgun (WGS) entry which is preliminary data.</text>
</comment>
<keyword evidence="10 12" id="KW-0630">Potassium</keyword>
<dbReference type="GO" id="GO:0005524">
    <property type="term" value="F:ATP binding"/>
    <property type="evidence" value="ECO:0007669"/>
    <property type="project" value="UniProtKB-UniRule"/>
</dbReference>
<feature type="binding site" evidence="12">
    <location>
        <begin position="14"/>
        <end position="16"/>
    </location>
    <ligand>
        <name>substrate</name>
    </ligand>
</feature>
<comment type="catalytic activity">
    <reaction evidence="12">
        <text>D-ribose + ATP = D-ribose 5-phosphate + ADP + H(+)</text>
        <dbReference type="Rhea" id="RHEA:13697"/>
        <dbReference type="ChEBI" id="CHEBI:15378"/>
        <dbReference type="ChEBI" id="CHEBI:30616"/>
        <dbReference type="ChEBI" id="CHEBI:47013"/>
        <dbReference type="ChEBI" id="CHEBI:78346"/>
        <dbReference type="ChEBI" id="CHEBI:456216"/>
        <dbReference type="EC" id="2.7.1.15"/>
    </reaction>
</comment>
<comment type="similarity">
    <text evidence="12">Belongs to the carbohydrate kinase PfkB family. Ribokinase subfamily.</text>
</comment>
<feature type="binding site" evidence="12">
    <location>
        <position position="257"/>
    </location>
    <ligand>
        <name>substrate</name>
    </ligand>
</feature>
<evidence type="ECO:0000256" key="8">
    <source>
        <dbReference type="ARBA" id="ARBA00022840"/>
    </source>
</evidence>
<dbReference type="UniPathway" id="UPA00916">
    <property type="reaction ID" value="UER00889"/>
</dbReference>
<proteinExistence type="inferred from homology"/>
<keyword evidence="12" id="KW-0963">Cytoplasm</keyword>
<keyword evidence="9 12" id="KW-0460">Magnesium</keyword>
<feature type="domain" description="Carbohydrate kinase PfkB" evidence="13">
    <location>
        <begin position="6"/>
        <end position="300"/>
    </location>
</feature>
<keyword evidence="4 12" id="KW-0808">Transferase</keyword>
<evidence type="ECO:0000256" key="4">
    <source>
        <dbReference type="ARBA" id="ARBA00022679"/>
    </source>
</evidence>
<comment type="function">
    <text evidence="12">Catalyzes the phosphorylation of ribose at O-5 in a reaction requiring ATP and magnesium. The resulting D-ribose-5-phosphate can then be used either for sythesis of nucleotides, histidine, and tryptophan, or as a component of the pentose phosphate pathway.</text>
</comment>
<dbReference type="InterPro" id="IPR029056">
    <property type="entry name" value="Ribokinase-like"/>
</dbReference>
<dbReference type="PRINTS" id="PR00990">
    <property type="entry name" value="RIBOKINASE"/>
</dbReference>
<dbReference type="GO" id="GO:0046872">
    <property type="term" value="F:metal ion binding"/>
    <property type="evidence" value="ECO:0007669"/>
    <property type="project" value="UniProtKB-KW"/>
</dbReference>
<evidence type="ECO:0000313" key="15">
    <source>
        <dbReference type="Proteomes" id="UP000051957"/>
    </source>
</evidence>
<name>A0A0R1YXZ2_9LACO</name>
<evidence type="ECO:0000256" key="7">
    <source>
        <dbReference type="ARBA" id="ARBA00022777"/>
    </source>
</evidence>
<comment type="cofactor">
    <cofactor evidence="12">
        <name>Mg(2+)</name>
        <dbReference type="ChEBI" id="CHEBI:18420"/>
    </cofactor>
    <text evidence="12">Requires a divalent cation, most likely magnesium in vivo, as an electrophilic catalyst to aid phosphoryl group transfer. It is the chelate of the metal and the nucleotide that is the actual substrate.</text>
</comment>
<dbReference type="Proteomes" id="UP000051957">
    <property type="component" value="Unassembled WGS sequence"/>
</dbReference>
<dbReference type="GO" id="GO:0019303">
    <property type="term" value="P:D-ribose catabolic process"/>
    <property type="evidence" value="ECO:0007669"/>
    <property type="project" value="UniProtKB-UniRule"/>
</dbReference>
<feature type="binding site" evidence="12">
    <location>
        <position position="189"/>
    </location>
    <ligand>
        <name>ATP</name>
        <dbReference type="ChEBI" id="CHEBI:30616"/>
    </ligand>
</feature>
<feature type="active site" description="Proton acceptor" evidence="12">
    <location>
        <position position="257"/>
    </location>
</feature>
<evidence type="ECO:0000256" key="5">
    <source>
        <dbReference type="ARBA" id="ARBA00022723"/>
    </source>
</evidence>
<gene>
    <name evidence="12" type="primary">rbsK</name>
    <name evidence="14" type="ORF">FC51_GL001208</name>
</gene>
<keyword evidence="11 12" id="KW-0119">Carbohydrate metabolism</keyword>
<comment type="caution">
    <text evidence="12">Lacks conserved residue(s) required for the propagation of feature annotation.</text>
</comment>
<comment type="pathway">
    <text evidence="12">Carbohydrate metabolism; D-ribose degradation; D-ribose 5-phosphate from beta-D-ribopyranose: step 2/2.</text>
</comment>
<evidence type="ECO:0000259" key="13">
    <source>
        <dbReference type="Pfam" id="PF00294"/>
    </source>
</evidence>
<dbReference type="PROSITE" id="PS00584">
    <property type="entry name" value="PFKB_KINASES_2"/>
    <property type="match status" value="1"/>
</dbReference>
<accession>A0A0R1YXZ2</accession>
<dbReference type="InterPro" id="IPR011611">
    <property type="entry name" value="PfkB_dom"/>
</dbReference>
<evidence type="ECO:0000313" key="14">
    <source>
        <dbReference type="EMBL" id="KRM47504.1"/>
    </source>
</evidence>
<dbReference type="InterPro" id="IPR002139">
    <property type="entry name" value="Ribo/fructo_kinase"/>
</dbReference>
<dbReference type="InterPro" id="IPR002173">
    <property type="entry name" value="Carboh/pur_kinase_PfkB_CS"/>
</dbReference>
<dbReference type="EMBL" id="AZGK01000002">
    <property type="protein sequence ID" value="KRM47504.1"/>
    <property type="molecule type" value="Genomic_DNA"/>
</dbReference>
<dbReference type="NCBIfam" id="TIGR02152">
    <property type="entry name" value="D_ribokin_bact"/>
    <property type="match status" value="1"/>
</dbReference>
<dbReference type="EC" id="2.7.1.15" evidence="2 12"/>
<comment type="subunit">
    <text evidence="12">Homodimer.</text>
</comment>
<dbReference type="GO" id="GO:0005829">
    <property type="term" value="C:cytosol"/>
    <property type="evidence" value="ECO:0007669"/>
    <property type="project" value="TreeGrafter"/>
</dbReference>
<comment type="similarity">
    <text evidence="1">Belongs to the carbohydrate kinase pfkB family.</text>
</comment>
<dbReference type="HAMAP" id="MF_01987">
    <property type="entry name" value="Ribokinase"/>
    <property type="match status" value="1"/>
</dbReference>
<evidence type="ECO:0000256" key="3">
    <source>
        <dbReference type="ARBA" id="ARBA00016943"/>
    </source>
</evidence>
<organism evidence="14 15">
    <name type="scientific">Lentilactobacillus parabuchneri DSM 5707 = NBRC 107865</name>
    <dbReference type="NCBI Taxonomy" id="1423784"/>
    <lineage>
        <taxon>Bacteria</taxon>
        <taxon>Bacillati</taxon>
        <taxon>Bacillota</taxon>
        <taxon>Bacilli</taxon>
        <taxon>Lactobacillales</taxon>
        <taxon>Lactobacillaceae</taxon>
        <taxon>Lentilactobacillus</taxon>
    </lineage>
</organism>
<sequence>MAFLNKVTVLGSLNVDTSFRIKSFPKPGETVQVSEKSNAAGGKGANQAVAAARQGAKTAFIGQIGNDGAGKFMLDSLKADNIDSTYVSQNESVGTGTANIMLDEDGQNCILVYGGANQSLTDDDVSKAEPIIKDSDFIVAQFETPEQAAISAFQIAKKNNVITVLNPAPAPASAINPELLKLTDIIVPNELESASITGIKITNENSMIKTADTFAGMGVPNVIITIGDKGAFYSTKNGHGLIPAYKVKAVDTTAAGDTFIGALVSQISPDFSNIVDAIKFAEHASSLTVQRLGAQPSIPTLEEVLKVAK</sequence>
<dbReference type="PANTHER" id="PTHR10584:SF166">
    <property type="entry name" value="RIBOKINASE"/>
    <property type="match status" value="1"/>
</dbReference>
<comment type="activity regulation">
    <text evidence="12">Activated by a monovalent cation that binds near, but not in, the active site. The most likely occupant of the site in vivo is potassium. Ion binding induces a conformational change that may alter substrate affinity.</text>
</comment>
<dbReference type="CDD" id="cd01174">
    <property type="entry name" value="ribokinase"/>
    <property type="match status" value="1"/>
</dbReference>
<feature type="binding site" evidence="12">
    <location>
        <position position="253"/>
    </location>
    <ligand>
        <name>K(+)</name>
        <dbReference type="ChEBI" id="CHEBI:29103"/>
    </ligand>
</feature>
<evidence type="ECO:0000256" key="12">
    <source>
        <dbReference type="HAMAP-Rule" id="MF_01987"/>
    </source>
</evidence>
<dbReference type="AlphaFoldDB" id="A0A0R1YXZ2"/>
<feature type="binding site" evidence="12">
    <location>
        <position position="143"/>
    </location>
    <ligand>
        <name>substrate</name>
    </ligand>
</feature>
<evidence type="ECO:0000256" key="1">
    <source>
        <dbReference type="ARBA" id="ARBA00005380"/>
    </source>
</evidence>
<feature type="binding site" evidence="12">
    <location>
        <position position="251"/>
    </location>
    <ligand>
        <name>K(+)</name>
        <dbReference type="ChEBI" id="CHEBI:29103"/>
    </ligand>
</feature>
<dbReference type="InterPro" id="IPR011877">
    <property type="entry name" value="Ribokinase"/>
</dbReference>
<evidence type="ECO:0000256" key="2">
    <source>
        <dbReference type="ARBA" id="ARBA00012035"/>
    </source>
</evidence>
<evidence type="ECO:0000256" key="6">
    <source>
        <dbReference type="ARBA" id="ARBA00022741"/>
    </source>
</evidence>
<feature type="binding site" evidence="12">
    <location>
        <begin position="42"/>
        <end position="46"/>
    </location>
    <ligand>
        <name>substrate</name>
    </ligand>
</feature>
<dbReference type="PATRIC" id="fig|1423784.4.peg.1220"/>
<dbReference type="PANTHER" id="PTHR10584">
    <property type="entry name" value="SUGAR KINASE"/>
    <property type="match status" value="1"/>
</dbReference>
<feature type="binding site" evidence="12">
    <location>
        <position position="291"/>
    </location>
    <ligand>
        <name>K(+)</name>
        <dbReference type="ChEBI" id="CHEBI:29103"/>
    </ligand>
</feature>
<dbReference type="GO" id="GO:0004747">
    <property type="term" value="F:ribokinase activity"/>
    <property type="evidence" value="ECO:0007669"/>
    <property type="project" value="UniProtKB-UniRule"/>
</dbReference>
<evidence type="ECO:0000256" key="10">
    <source>
        <dbReference type="ARBA" id="ARBA00022958"/>
    </source>
</evidence>
<evidence type="ECO:0000256" key="11">
    <source>
        <dbReference type="ARBA" id="ARBA00023277"/>
    </source>
</evidence>
<feature type="binding site" evidence="12">
    <location>
        <position position="293"/>
    </location>
    <ligand>
        <name>K(+)</name>
        <dbReference type="ChEBI" id="CHEBI:29103"/>
    </ligand>
</feature>
<feature type="binding site" evidence="12">
    <location>
        <position position="288"/>
    </location>
    <ligand>
        <name>K(+)</name>
        <dbReference type="ChEBI" id="CHEBI:29103"/>
    </ligand>
</feature>
<keyword evidence="8 12" id="KW-0067">ATP-binding</keyword>
<comment type="subcellular location">
    <subcellularLocation>
        <location evidence="12">Cytoplasm</location>
    </subcellularLocation>
</comment>
<feature type="binding site" evidence="12">
    <location>
        <begin position="225"/>
        <end position="230"/>
    </location>
    <ligand>
        <name>ATP</name>
        <dbReference type="ChEBI" id="CHEBI:30616"/>
    </ligand>
</feature>
<keyword evidence="5 12" id="KW-0479">Metal-binding</keyword>
<reference evidence="14 15" key="1">
    <citation type="journal article" date="2015" name="Genome Announc.">
        <title>Expanding the biotechnology potential of lactobacilli through comparative genomics of 213 strains and associated genera.</title>
        <authorList>
            <person name="Sun Z."/>
            <person name="Harris H.M."/>
            <person name="McCann A."/>
            <person name="Guo C."/>
            <person name="Argimon S."/>
            <person name="Zhang W."/>
            <person name="Yang X."/>
            <person name="Jeffery I.B."/>
            <person name="Cooney J.C."/>
            <person name="Kagawa T.F."/>
            <person name="Liu W."/>
            <person name="Song Y."/>
            <person name="Salvetti E."/>
            <person name="Wrobel A."/>
            <person name="Rasinkangas P."/>
            <person name="Parkhill J."/>
            <person name="Rea M.C."/>
            <person name="O'Sullivan O."/>
            <person name="Ritari J."/>
            <person name="Douillard F.P."/>
            <person name="Paul Ross R."/>
            <person name="Yang R."/>
            <person name="Briner A.E."/>
            <person name="Felis G.E."/>
            <person name="de Vos W.M."/>
            <person name="Barrangou R."/>
            <person name="Klaenhammer T.R."/>
            <person name="Caufield P.W."/>
            <person name="Cui Y."/>
            <person name="Zhang H."/>
            <person name="O'Toole P.W."/>
        </authorList>
    </citation>
    <scope>NUCLEOTIDE SEQUENCE [LARGE SCALE GENOMIC DNA]</scope>
    <source>
        <strain evidence="14 15">DSM 5707</strain>
    </source>
</reference>
<keyword evidence="6 12" id="KW-0547">Nucleotide-binding</keyword>
<keyword evidence="7 12" id="KW-0418">Kinase</keyword>
<dbReference type="Gene3D" id="3.40.1190.20">
    <property type="match status" value="1"/>
</dbReference>
<evidence type="ECO:0000256" key="9">
    <source>
        <dbReference type="ARBA" id="ARBA00022842"/>
    </source>
</evidence>